<evidence type="ECO:0008006" key="4">
    <source>
        <dbReference type="Google" id="ProtNLM"/>
    </source>
</evidence>
<evidence type="ECO:0000256" key="1">
    <source>
        <dbReference type="SAM" id="SignalP"/>
    </source>
</evidence>
<feature type="signal peptide" evidence="1">
    <location>
        <begin position="1"/>
        <end position="19"/>
    </location>
</feature>
<evidence type="ECO:0000313" key="2">
    <source>
        <dbReference type="EMBL" id="MST52940.1"/>
    </source>
</evidence>
<dbReference type="AlphaFoldDB" id="A0A6N7WM00"/>
<dbReference type="RefSeq" id="WP_154454171.1">
    <property type="nucleotide sequence ID" value="NZ_BRXN01000010.1"/>
</dbReference>
<protein>
    <recommendedName>
        <fullName evidence="4">Lipoprotein</fullName>
    </recommendedName>
</protein>
<accession>A0A6N7WM00</accession>
<dbReference type="PROSITE" id="PS51257">
    <property type="entry name" value="PROKAR_LIPOPROTEIN"/>
    <property type="match status" value="1"/>
</dbReference>
<evidence type="ECO:0000313" key="3">
    <source>
        <dbReference type="Proteomes" id="UP000471052"/>
    </source>
</evidence>
<keyword evidence="1" id="KW-0732">Signal</keyword>
<organism evidence="2 3">
    <name type="scientific">Streptococcus alactolyticus</name>
    <dbReference type="NCBI Taxonomy" id="29389"/>
    <lineage>
        <taxon>Bacteria</taxon>
        <taxon>Bacillati</taxon>
        <taxon>Bacillota</taxon>
        <taxon>Bacilli</taxon>
        <taxon>Lactobacillales</taxon>
        <taxon>Streptococcaceae</taxon>
        <taxon>Streptococcus</taxon>
    </lineage>
</organism>
<name>A0A6N7WM00_STRAY</name>
<dbReference type="OrthoDB" id="2224530at2"/>
<dbReference type="EMBL" id="VUNP01000002">
    <property type="protein sequence ID" value="MST52940.1"/>
    <property type="molecule type" value="Genomic_DNA"/>
</dbReference>
<dbReference type="Proteomes" id="UP000471052">
    <property type="component" value="Unassembled WGS sequence"/>
</dbReference>
<comment type="caution">
    <text evidence="2">The sequence shown here is derived from an EMBL/GenBank/DDBJ whole genome shotgun (WGS) entry which is preliminary data.</text>
</comment>
<gene>
    <name evidence="2" type="ORF">FYJ82_00475</name>
</gene>
<feature type="chain" id="PRO_5038961555" description="Lipoprotein" evidence="1">
    <location>
        <begin position="20"/>
        <end position="120"/>
    </location>
</feature>
<proteinExistence type="predicted"/>
<sequence>MKKLLSLVALPLTTLFLVACSSKPIMDGEYYEIGDYGTDLVITIKGDKGTVDAEGSTSSMTVDNDTQTFEISGFVNPTVKYEYKDDVITANITGSERQYFKKGSEAYKEELKKFNVTEEE</sequence>
<reference evidence="2 3" key="1">
    <citation type="submission" date="2019-08" db="EMBL/GenBank/DDBJ databases">
        <title>In-depth cultivation of the pig gut microbiome towards novel bacterial diversity and tailored functional studies.</title>
        <authorList>
            <person name="Wylensek D."/>
            <person name="Hitch T.C.A."/>
            <person name="Clavel T."/>
        </authorList>
    </citation>
    <scope>NUCLEOTIDE SEQUENCE [LARGE SCALE GENOMIC DNA]</scope>
    <source>
        <strain evidence="2 3">BL-178-WT-3A</strain>
    </source>
</reference>